<keyword evidence="3 6" id="KW-1133">Transmembrane helix</keyword>
<proteinExistence type="predicted"/>
<evidence type="ECO:0000256" key="1">
    <source>
        <dbReference type="ARBA" id="ARBA00004141"/>
    </source>
</evidence>
<dbReference type="Pfam" id="PF04932">
    <property type="entry name" value="Wzy_C"/>
    <property type="match status" value="1"/>
</dbReference>
<feature type="transmembrane region" description="Helical" evidence="6">
    <location>
        <begin position="130"/>
        <end position="152"/>
    </location>
</feature>
<feature type="domain" description="DUF5935" evidence="8">
    <location>
        <begin position="1"/>
        <end position="186"/>
    </location>
</feature>
<dbReference type="GO" id="GO:0016874">
    <property type="term" value="F:ligase activity"/>
    <property type="evidence" value="ECO:0007669"/>
    <property type="project" value="UniProtKB-KW"/>
</dbReference>
<evidence type="ECO:0000256" key="3">
    <source>
        <dbReference type="ARBA" id="ARBA00022989"/>
    </source>
</evidence>
<evidence type="ECO:0000259" key="8">
    <source>
        <dbReference type="Pfam" id="PF19358"/>
    </source>
</evidence>
<comment type="caution">
    <text evidence="9">The sequence shown here is derived from an EMBL/GenBank/DDBJ whole genome shotgun (WGS) entry which is preliminary data.</text>
</comment>
<dbReference type="InterPro" id="IPR017528">
    <property type="entry name" value="CHP03097O-antigen_lig-rel"/>
</dbReference>
<dbReference type="RefSeq" id="WP_229156779.1">
    <property type="nucleotide sequence ID" value="NZ_JAJEWP010000001.1"/>
</dbReference>
<feature type="transmembrane region" description="Helical" evidence="6">
    <location>
        <begin position="329"/>
        <end position="348"/>
    </location>
</feature>
<feature type="transmembrane region" description="Helical" evidence="6">
    <location>
        <begin position="388"/>
        <end position="407"/>
    </location>
</feature>
<evidence type="ECO:0000259" key="7">
    <source>
        <dbReference type="Pfam" id="PF04932"/>
    </source>
</evidence>
<feature type="transmembrane region" description="Helical" evidence="6">
    <location>
        <begin position="43"/>
        <end position="64"/>
    </location>
</feature>
<feature type="transmembrane region" description="Helical" evidence="6">
    <location>
        <begin position="237"/>
        <end position="254"/>
    </location>
</feature>
<dbReference type="NCBIfam" id="TIGR03097">
    <property type="entry name" value="PEP_O_lig_1"/>
    <property type="match status" value="1"/>
</dbReference>
<feature type="domain" description="O-antigen ligase-related" evidence="7">
    <location>
        <begin position="203"/>
        <end position="338"/>
    </location>
</feature>
<accession>A0ABS8G2V6</accession>
<keyword evidence="2 6" id="KW-0812">Transmembrane</keyword>
<dbReference type="EMBL" id="JAJEWP010000001">
    <property type="protein sequence ID" value="MCC2614863.1"/>
    <property type="molecule type" value="Genomic_DNA"/>
</dbReference>
<organism evidence="9 10">
    <name type="scientific">Fluctibacter halophilus</name>
    <dbReference type="NCBI Taxonomy" id="226011"/>
    <lineage>
        <taxon>Bacteria</taxon>
        <taxon>Pseudomonadati</taxon>
        <taxon>Pseudomonadota</taxon>
        <taxon>Gammaproteobacteria</taxon>
        <taxon>Alteromonadales</taxon>
        <taxon>Alteromonadaceae</taxon>
        <taxon>Fluctibacter</taxon>
    </lineage>
</organism>
<dbReference type="InterPro" id="IPR007016">
    <property type="entry name" value="O-antigen_ligase-rel_domated"/>
</dbReference>
<feature type="compositionally biased region" description="Basic and acidic residues" evidence="5">
    <location>
        <begin position="431"/>
        <end position="445"/>
    </location>
</feature>
<evidence type="ECO:0000313" key="9">
    <source>
        <dbReference type="EMBL" id="MCC2614863.1"/>
    </source>
</evidence>
<name>A0ABS8G2V6_9ALTE</name>
<feature type="transmembrane region" description="Helical" evidence="6">
    <location>
        <begin position="202"/>
        <end position="231"/>
    </location>
</feature>
<evidence type="ECO:0000313" key="10">
    <source>
        <dbReference type="Proteomes" id="UP001520878"/>
    </source>
</evidence>
<evidence type="ECO:0000256" key="6">
    <source>
        <dbReference type="SAM" id="Phobius"/>
    </source>
</evidence>
<dbReference type="PANTHER" id="PTHR37422:SF13">
    <property type="entry name" value="LIPOPOLYSACCHARIDE BIOSYNTHESIS PROTEIN PA4999-RELATED"/>
    <property type="match status" value="1"/>
</dbReference>
<evidence type="ECO:0000256" key="4">
    <source>
        <dbReference type="ARBA" id="ARBA00023136"/>
    </source>
</evidence>
<dbReference type="Pfam" id="PF19358">
    <property type="entry name" value="DUF5935"/>
    <property type="match status" value="1"/>
</dbReference>
<dbReference type="InterPro" id="IPR051533">
    <property type="entry name" value="WaaL-like"/>
</dbReference>
<feature type="transmembrane region" description="Helical" evidence="6">
    <location>
        <begin position="107"/>
        <end position="123"/>
    </location>
</feature>
<reference evidence="9 10" key="1">
    <citation type="submission" date="2021-10" db="EMBL/GenBank/DDBJ databases">
        <title>Draft genome of Aestuariibacter halophilus JC2043.</title>
        <authorList>
            <person name="Emsley S.A."/>
            <person name="Pfannmuller K.M."/>
            <person name="Ushijima B."/>
            <person name="Saw J.H."/>
            <person name="Videau P."/>
        </authorList>
    </citation>
    <scope>NUCLEOTIDE SEQUENCE [LARGE SCALE GENOMIC DNA]</scope>
    <source>
        <strain evidence="9 10">JC2043</strain>
    </source>
</reference>
<keyword evidence="9" id="KW-0436">Ligase</keyword>
<dbReference type="PANTHER" id="PTHR37422">
    <property type="entry name" value="TEICHURONIC ACID BIOSYNTHESIS PROTEIN TUAE"/>
    <property type="match status" value="1"/>
</dbReference>
<protein>
    <submittedName>
        <fullName evidence="9">O-glycosylation ligase, exosortase A system-associated</fullName>
    </submittedName>
</protein>
<evidence type="ECO:0000256" key="2">
    <source>
        <dbReference type="ARBA" id="ARBA00022692"/>
    </source>
</evidence>
<feature type="transmembrane region" description="Helical" evidence="6">
    <location>
        <begin position="172"/>
        <end position="190"/>
    </location>
</feature>
<comment type="subcellular location">
    <subcellularLocation>
        <location evidence="1">Membrane</location>
        <topology evidence="1">Multi-pass membrane protein</topology>
    </subcellularLocation>
</comment>
<keyword evidence="10" id="KW-1185">Reference proteome</keyword>
<dbReference type="Proteomes" id="UP001520878">
    <property type="component" value="Unassembled WGS sequence"/>
</dbReference>
<sequence length="445" mass="50173">MRDLAILSIFAYGCFLAFKRPYIGAMVMLWISYMNPHRLVPWGLTYSLPLYALAFCVTFLAFLISKDKHRYPLNGMSILMIIFVLWGGLCTVFALEPEWATSELSRFSKILLGVALYLMIMRGEHKIKMMVLVMAVATAFYGVKGGIFAIMTGGNFRVWGPPDSFIEGNNELALALLMTIPLLFFLFTDAKHKWLKRAYMASIGLCFISVVASYSRGAFLALAVTSFFLWLKSRFKVPLAVLGIVAVLGAIPFIPQHWYDRMNTIQTYEQDASAMGRINAWTVAVNVANDRITGGGYGHWGPRTFAMYAPIPDKVHDAHSIYFEVLGELGWPGLLMFLSLLLICWRMNGRNIKLSDGRDDLLWCNTLAKMLQVSQIAYMSGGAFLGLAYWNMPYHLMVVTILLNLYLKERAEAPQQSEEQDGEVVAPKASTKYDFDPETGIRRRS</sequence>
<gene>
    <name evidence="9" type="ORF">LJ739_01250</name>
</gene>
<keyword evidence="4 6" id="KW-0472">Membrane</keyword>
<feature type="region of interest" description="Disordered" evidence="5">
    <location>
        <begin position="412"/>
        <end position="445"/>
    </location>
</feature>
<feature type="transmembrane region" description="Helical" evidence="6">
    <location>
        <begin position="76"/>
        <end position="95"/>
    </location>
</feature>
<evidence type="ECO:0000256" key="5">
    <source>
        <dbReference type="SAM" id="MobiDB-lite"/>
    </source>
</evidence>
<dbReference type="InterPro" id="IPR045979">
    <property type="entry name" value="DUF5935"/>
</dbReference>